<feature type="transmembrane region" description="Helical" evidence="8">
    <location>
        <begin position="193"/>
        <end position="214"/>
    </location>
</feature>
<comment type="similarity">
    <text evidence="2 8">Belongs to the ammonia transporter channel (TC 1.A.11.2) family.</text>
</comment>
<accession>A0A1W0X8X2</accession>
<dbReference type="EMBL" id="MTYJ01000009">
    <property type="protein sequence ID" value="OQV23844.1"/>
    <property type="molecule type" value="Genomic_DNA"/>
</dbReference>
<evidence type="ECO:0000313" key="11">
    <source>
        <dbReference type="Proteomes" id="UP000192578"/>
    </source>
</evidence>
<dbReference type="SUPFAM" id="SSF111352">
    <property type="entry name" value="Ammonium transporter"/>
    <property type="match status" value="1"/>
</dbReference>
<protein>
    <recommendedName>
        <fullName evidence="8">Ammonium transporter</fullName>
    </recommendedName>
</protein>
<feature type="domain" description="Ammonium transporter AmtB-like" evidence="9">
    <location>
        <begin position="107"/>
        <end position="518"/>
    </location>
</feature>
<evidence type="ECO:0000256" key="1">
    <source>
        <dbReference type="ARBA" id="ARBA00004141"/>
    </source>
</evidence>
<feature type="transmembrane region" description="Helical" evidence="8">
    <location>
        <begin position="272"/>
        <end position="293"/>
    </location>
</feature>
<keyword evidence="4 8" id="KW-0812">Transmembrane</keyword>
<dbReference type="InterPro" id="IPR029020">
    <property type="entry name" value="Ammonium/urea_transptr"/>
</dbReference>
<keyword evidence="3 8" id="KW-0813">Transport</keyword>
<dbReference type="PANTHER" id="PTHR43029">
    <property type="entry name" value="AMMONIUM TRANSPORTER MEP2"/>
    <property type="match status" value="1"/>
</dbReference>
<evidence type="ECO:0000256" key="4">
    <source>
        <dbReference type="ARBA" id="ARBA00022692"/>
    </source>
</evidence>
<evidence type="ECO:0000256" key="2">
    <source>
        <dbReference type="ARBA" id="ARBA00005887"/>
    </source>
</evidence>
<dbReference type="Pfam" id="PF00909">
    <property type="entry name" value="Ammonium_transp"/>
    <property type="match status" value="1"/>
</dbReference>
<dbReference type="PROSITE" id="PS01219">
    <property type="entry name" value="AMMONIUM_TRANSP"/>
    <property type="match status" value="1"/>
</dbReference>
<proteinExistence type="inferred from homology"/>
<feature type="transmembrane region" description="Helical" evidence="8">
    <location>
        <begin position="138"/>
        <end position="162"/>
    </location>
</feature>
<feature type="transmembrane region" description="Helical" evidence="8">
    <location>
        <begin position="107"/>
        <end position="126"/>
    </location>
</feature>
<evidence type="ECO:0000256" key="8">
    <source>
        <dbReference type="RuleBase" id="RU362002"/>
    </source>
</evidence>
<dbReference type="Proteomes" id="UP000192578">
    <property type="component" value="Unassembled WGS sequence"/>
</dbReference>
<dbReference type="PANTHER" id="PTHR43029:SF10">
    <property type="entry name" value="AMMONIUM TRANSPORTER MEP2"/>
    <property type="match status" value="1"/>
</dbReference>
<keyword evidence="5 8" id="KW-1133">Transmembrane helix</keyword>
<dbReference type="OrthoDB" id="534912at2759"/>
<evidence type="ECO:0000256" key="7">
    <source>
        <dbReference type="ARBA" id="ARBA00023177"/>
    </source>
</evidence>
<dbReference type="GO" id="GO:0005886">
    <property type="term" value="C:plasma membrane"/>
    <property type="evidence" value="ECO:0007669"/>
    <property type="project" value="UniProtKB-SubCell"/>
</dbReference>
<evidence type="ECO:0000256" key="6">
    <source>
        <dbReference type="ARBA" id="ARBA00023136"/>
    </source>
</evidence>
<feature type="transmembrane region" description="Helical" evidence="8">
    <location>
        <begin position="464"/>
        <end position="489"/>
    </location>
</feature>
<dbReference type="AlphaFoldDB" id="A0A1W0X8X2"/>
<gene>
    <name evidence="10" type="ORF">BV898_02194</name>
</gene>
<reference evidence="11" key="1">
    <citation type="submission" date="2017-01" db="EMBL/GenBank/DDBJ databases">
        <title>Comparative genomics of anhydrobiosis in the tardigrade Hypsibius dujardini.</title>
        <authorList>
            <person name="Yoshida Y."/>
            <person name="Koutsovoulos G."/>
            <person name="Laetsch D."/>
            <person name="Stevens L."/>
            <person name="Kumar S."/>
            <person name="Horikawa D."/>
            <person name="Ishino K."/>
            <person name="Komine S."/>
            <person name="Tomita M."/>
            <person name="Blaxter M."/>
            <person name="Arakawa K."/>
        </authorList>
    </citation>
    <scope>NUCLEOTIDE SEQUENCE [LARGE SCALE GENOMIC DNA]</scope>
    <source>
        <strain evidence="11">Z151</strain>
    </source>
</reference>
<organism evidence="10 11">
    <name type="scientific">Hypsibius exemplaris</name>
    <name type="common">Freshwater tardigrade</name>
    <dbReference type="NCBI Taxonomy" id="2072580"/>
    <lineage>
        <taxon>Eukaryota</taxon>
        <taxon>Metazoa</taxon>
        <taxon>Ecdysozoa</taxon>
        <taxon>Tardigrada</taxon>
        <taxon>Eutardigrada</taxon>
        <taxon>Parachela</taxon>
        <taxon>Hypsibioidea</taxon>
        <taxon>Hypsibiidae</taxon>
        <taxon>Hypsibius</taxon>
    </lineage>
</organism>
<evidence type="ECO:0000313" key="10">
    <source>
        <dbReference type="EMBL" id="OQV23844.1"/>
    </source>
</evidence>
<sequence length="559" mass="59407">MTSMDISKGNQTVSRVLAFSSTSSSSGSSGSSRSSLLTTLQTVLMSSSAGATSSSSMATTFNANISTTMATINTFDEEILNTADDLTTTPFGATVMPHDLGSASTGFIIWAAALVFFMTPGLALFYSGLSKYNSALSLMMLCMMSTAVVSVQWFLFGFSLALSETGGQFIGDLNLGALDTLEARSFPNAAPQIPAIAFMLYQMQFAGITAGIVFGSVPERTRFLPAMVFVFFWTTFVYDFVAYWTWSDHGFLQNLSCLGEASWPCRKGSLDFAGGGPVHITAGFSGLAYLVVLGKRKLIHAEHHNMVNVMFGTGVLWFGWFAFNGGSAGGANTRAAMAATVTTISAATGGLTWVWFDYYFTRKLSAFSFCSGIVAGLVGITPGSGFVAPWASILIGFITAILCNLCCRLKKRLGIDDSFDAGSLHGAGGFIGNILTGIFAQKWVAQLDGTDIIGGLVEGVWKQIVYQIVSSAAIAIWAFLISFSLLWVINKIPGLHLRQSEADEARGGDLAEMGEAGYILAAPDTTPKPITTFAALQERTANVNGNAVHPKGKSFFDDD</sequence>
<comment type="caution">
    <text evidence="10">The sequence shown here is derived from an EMBL/GenBank/DDBJ whole genome shotgun (WGS) entry which is preliminary data.</text>
</comment>
<evidence type="ECO:0000256" key="5">
    <source>
        <dbReference type="ARBA" id="ARBA00022989"/>
    </source>
</evidence>
<feature type="transmembrane region" description="Helical" evidence="8">
    <location>
        <begin position="387"/>
        <end position="407"/>
    </location>
</feature>
<evidence type="ECO:0000259" key="9">
    <source>
        <dbReference type="Pfam" id="PF00909"/>
    </source>
</evidence>
<dbReference type="GO" id="GO:0008519">
    <property type="term" value="F:ammonium channel activity"/>
    <property type="evidence" value="ECO:0007669"/>
    <property type="project" value="InterPro"/>
</dbReference>
<keyword evidence="7 8" id="KW-0924">Ammonia transport</keyword>
<dbReference type="NCBIfam" id="TIGR00836">
    <property type="entry name" value="amt"/>
    <property type="match status" value="1"/>
</dbReference>
<keyword evidence="11" id="KW-1185">Reference proteome</keyword>
<keyword evidence="6 8" id="KW-0472">Membrane</keyword>
<dbReference type="InterPro" id="IPR001905">
    <property type="entry name" value="Ammonium_transpt"/>
</dbReference>
<feature type="transmembrane region" description="Helical" evidence="8">
    <location>
        <begin position="305"/>
        <end position="323"/>
    </location>
</feature>
<comment type="subcellular location">
    <subcellularLocation>
        <location evidence="8">Cell membrane</location>
        <topology evidence="8">Multi-pass membrane protein</topology>
    </subcellularLocation>
    <subcellularLocation>
        <location evidence="1">Membrane</location>
        <topology evidence="1">Multi-pass membrane protein</topology>
    </subcellularLocation>
</comment>
<dbReference type="InterPro" id="IPR018047">
    <property type="entry name" value="Ammonium_transpt_CS"/>
</dbReference>
<feature type="transmembrane region" description="Helical" evidence="8">
    <location>
        <begin position="226"/>
        <end position="246"/>
    </location>
</feature>
<dbReference type="Gene3D" id="1.10.3430.10">
    <property type="entry name" value="Ammonium transporter AmtB like domains"/>
    <property type="match status" value="1"/>
</dbReference>
<feature type="transmembrane region" description="Helical" evidence="8">
    <location>
        <begin position="363"/>
        <end position="381"/>
    </location>
</feature>
<feature type="transmembrane region" description="Helical" evidence="8">
    <location>
        <begin position="335"/>
        <end position="356"/>
    </location>
</feature>
<dbReference type="InterPro" id="IPR024041">
    <property type="entry name" value="NH4_transpt_AmtB-like_dom"/>
</dbReference>
<name>A0A1W0X8X2_HYPEX</name>
<feature type="transmembrane region" description="Helical" evidence="8">
    <location>
        <begin position="419"/>
        <end position="444"/>
    </location>
</feature>
<evidence type="ECO:0000256" key="3">
    <source>
        <dbReference type="ARBA" id="ARBA00022448"/>
    </source>
</evidence>